<accession>A0A0E9XBJ8</accession>
<dbReference type="EMBL" id="GBXM01008445">
    <property type="protein sequence ID" value="JAI00133.1"/>
    <property type="molecule type" value="Transcribed_RNA"/>
</dbReference>
<dbReference type="AlphaFoldDB" id="A0A0E9XBJ8"/>
<reference evidence="1" key="2">
    <citation type="journal article" date="2015" name="Fish Shellfish Immunol.">
        <title>Early steps in the European eel (Anguilla anguilla)-Vibrio vulnificus interaction in the gills: Role of the RtxA13 toxin.</title>
        <authorList>
            <person name="Callol A."/>
            <person name="Pajuelo D."/>
            <person name="Ebbesson L."/>
            <person name="Teles M."/>
            <person name="MacKenzie S."/>
            <person name="Amaro C."/>
        </authorList>
    </citation>
    <scope>NUCLEOTIDE SEQUENCE</scope>
</reference>
<reference evidence="1" key="1">
    <citation type="submission" date="2014-11" db="EMBL/GenBank/DDBJ databases">
        <authorList>
            <person name="Amaro Gonzalez C."/>
        </authorList>
    </citation>
    <scope>NUCLEOTIDE SEQUENCE</scope>
</reference>
<protein>
    <submittedName>
        <fullName evidence="1">Uncharacterized protein</fullName>
    </submittedName>
</protein>
<evidence type="ECO:0000313" key="1">
    <source>
        <dbReference type="EMBL" id="JAI00133.1"/>
    </source>
</evidence>
<name>A0A0E9XBJ8_ANGAN</name>
<sequence>MCLGKVPFARAVDLKIPFQ</sequence>
<organism evidence="1">
    <name type="scientific">Anguilla anguilla</name>
    <name type="common">European freshwater eel</name>
    <name type="synonym">Muraena anguilla</name>
    <dbReference type="NCBI Taxonomy" id="7936"/>
    <lineage>
        <taxon>Eukaryota</taxon>
        <taxon>Metazoa</taxon>
        <taxon>Chordata</taxon>
        <taxon>Craniata</taxon>
        <taxon>Vertebrata</taxon>
        <taxon>Euteleostomi</taxon>
        <taxon>Actinopterygii</taxon>
        <taxon>Neopterygii</taxon>
        <taxon>Teleostei</taxon>
        <taxon>Anguilliformes</taxon>
        <taxon>Anguillidae</taxon>
        <taxon>Anguilla</taxon>
    </lineage>
</organism>
<proteinExistence type="predicted"/>